<feature type="transmembrane region" description="Helical" evidence="1">
    <location>
        <begin position="376"/>
        <end position="397"/>
    </location>
</feature>
<keyword evidence="1" id="KW-0812">Transmembrane</keyword>
<dbReference type="AlphaFoldDB" id="Q02BF2"/>
<feature type="transmembrane region" description="Helical" evidence="1">
    <location>
        <begin position="267"/>
        <end position="287"/>
    </location>
</feature>
<accession>Q02BF2</accession>
<feature type="transmembrane region" description="Helical" evidence="1">
    <location>
        <begin position="427"/>
        <end position="445"/>
    </location>
</feature>
<feature type="transmembrane region" description="Helical" evidence="1">
    <location>
        <begin position="211"/>
        <end position="234"/>
    </location>
</feature>
<dbReference type="InParanoid" id="Q02BF2"/>
<feature type="transmembrane region" description="Helical" evidence="1">
    <location>
        <begin position="139"/>
        <end position="160"/>
    </location>
</feature>
<gene>
    <name evidence="3" type="ordered locus">Acid_0608</name>
</gene>
<dbReference type="KEGG" id="sus:Acid_0608"/>
<dbReference type="EMBL" id="CP000473">
    <property type="protein sequence ID" value="ABJ81614.1"/>
    <property type="molecule type" value="Genomic_DNA"/>
</dbReference>
<feature type="transmembrane region" description="Helical" evidence="1">
    <location>
        <begin position="20"/>
        <end position="39"/>
    </location>
</feature>
<sequence>MGHRRGQPREQNVRRIHSAAWPLLAAAIVLLTVYLLNPIREMPLEDDWAYARTVERLVQTGRYELHPWLSANMPFQAFWGAMFTLLLGSGFASLRISTLVLSMGGLYAFFRLLRIGGRSQAESSVGVLLLWSSPLYLRFSFNFMTDVPFTALMLISLWLYSVAWSRMAYGMMAIAAAAGTATVLTRQFGLVLIPGLVAMAWMRRFGARTPALVSVAVIPLVIAAIYQLTMGIAAPTWAQHVNLQAQQALMNNWRLQLYELLWRPGVMLQYLCLFTLPLAVAVFIQCLHQSSAEFRSRGFLRISFGVAVTLCVCIVTGLAAHKGVMLPTIPWNFEELRDLSRTARLSLTAIIMVIAVPHMASLITRIRADLSSQNPEVTAVLFHATILALLPLTLAYHQFGDEYLLVYAAWVIWTISRWSALRSRSTILALAMAALFQLALVTIWVDEILSRNQVQWQAARNTVERLHISPASVSAGWTWATYYAFEDYLVRHPSYGQVDFTSLFQEWLPTYDNRAAYRVEVSDRSKSSPSGDPTLVQRQTLTGHVLQARAVRVR</sequence>
<keyword evidence="1" id="KW-1133">Transmembrane helix</keyword>
<feature type="transmembrane region" description="Helical" evidence="1">
    <location>
        <begin position="299"/>
        <end position="321"/>
    </location>
</feature>
<evidence type="ECO:0000259" key="2">
    <source>
        <dbReference type="Pfam" id="PF13231"/>
    </source>
</evidence>
<dbReference type="OrthoDB" id="915562at2"/>
<dbReference type="InterPro" id="IPR038731">
    <property type="entry name" value="RgtA/B/C-like"/>
</dbReference>
<proteinExistence type="predicted"/>
<feature type="transmembrane region" description="Helical" evidence="1">
    <location>
        <begin position="403"/>
        <end position="420"/>
    </location>
</feature>
<dbReference type="Pfam" id="PF13231">
    <property type="entry name" value="PMT_2"/>
    <property type="match status" value="1"/>
</dbReference>
<keyword evidence="1" id="KW-0472">Membrane</keyword>
<name>Q02BF2_SOLUE</name>
<reference evidence="3" key="1">
    <citation type="submission" date="2006-10" db="EMBL/GenBank/DDBJ databases">
        <title>Complete sequence of Solibacter usitatus Ellin6076.</title>
        <authorList>
            <consortium name="US DOE Joint Genome Institute"/>
            <person name="Copeland A."/>
            <person name="Lucas S."/>
            <person name="Lapidus A."/>
            <person name="Barry K."/>
            <person name="Detter J.C."/>
            <person name="Glavina del Rio T."/>
            <person name="Hammon N."/>
            <person name="Israni S."/>
            <person name="Dalin E."/>
            <person name="Tice H."/>
            <person name="Pitluck S."/>
            <person name="Thompson L.S."/>
            <person name="Brettin T."/>
            <person name="Bruce D."/>
            <person name="Han C."/>
            <person name="Tapia R."/>
            <person name="Gilna P."/>
            <person name="Schmutz J."/>
            <person name="Larimer F."/>
            <person name="Land M."/>
            <person name="Hauser L."/>
            <person name="Kyrpides N."/>
            <person name="Mikhailova N."/>
            <person name="Janssen P.H."/>
            <person name="Kuske C.R."/>
            <person name="Richardson P."/>
        </authorList>
    </citation>
    <scope>NUCLEOTIDE SEQUENCE</scope>
    <source>
        <strain evidence="3">Ellin6076</strain>
    </source>
</reference>
<feature type="domain" description="Glycosyltransferase RgtA/B/C/D-like" evidence="2">
    <location>
        <begin position="74"/>
        <end position="222"/>
    </location>
</feature>
<feature type="transmembrane region" description="Helical" evidence="1">
    <location>
        <begin position="172"/>
        <end position="199"/>
    </location>
</feature>
<feature type="transmembrane region" description="Helical" evidence="1">
    <location>
        <begin position="77"/>
        <end position="110"/>
    </location>
</feature>
<organism evidence="3">
    <name type="scientific">Solibacter usitatus (strain Ellin6076)</name>
    <dbReference type="NCBI Taxonomy" id="234267"/>
    <lineage>
        <taxon>Bacteria</taxon>
        <taxon>Pseudomonadati</taxon>
        <taxon>Acidobacteriota</taxon>
        <taxon>Terriglobia</taxon>
        <taxon>Bryobacterales</taxon>
        <taxon>Solibacteraceae</taxon>
        <taxon>Candidatus Solibacter</taxon>
    </lineage>
</organism>
<evidence type="ECO:0000313" key="3">
    <source>
        <dbReference type="EMBL" id="ABJ81614.1"/>
    </source>
</evidence>
<evidence type="ECO:0000256" key="1">
    <source>
        <dbReference type="SAM" id="Phobius"/>
    </source>
</evidence>
<protein>
    <recommendedName>
        <fullName evidence="2">Glycosyltransferase RgtA/B/C/D-like domain-containing protein</fullName>
    </recommendedName>
</protein>
<dbReference type="HOGENOM" id="CLU_474012_0_0_0"/>
<dbReference type="eggNOG" id="COG1807">
    <property type="taxonomic scope" value="Bacteria"/>
</dbReference>
<feature type="transmembrane region" description="Helical" evidence="1">
    <location>
        <begin position="341"/>
        <end position="364"/>
    </location>
</feature>